<keyword evidence="8" id="KW-1185">Reference proteome</keyword>
<dbReference type="PANTHER" id="PTHR46577">
    <property type="entry name" value="HTH-TYPE TRANSCRIPTIONAL REGULATORY PROTEIN GABR"/>
    <property type="match status" value="1"/>
</dbReference>
<evidence type="ECO:0000259" key="6">
    <source>
        <dbReference type="PROSITE" id="PS50949"/>
    </source>
</evidence>
<dbReference type="EMBL" id="RJJQ01000011">
    <property type="protein sequence ID" value="RNI21382.1"/>
    <property type="molecule type" value="Genomic_DNA"/>
</dbReference>
<dbReference type="InterPro" id="IPR015424">
    <property type="entry name" value="PyrdxlP-dep_Trfase"/>
</dbReference>
<dbReference type="AlphaFoldDB" id="A0A3M9M782"/>
<dbReference type="Gene3D" id="3.40.640.10">
    <property type="entry name" value="Type I PLP-dependent aspartate aminotransferase-like (Major domain)"/>
    <property type="match status" value="1"/>
</dbReference>
<keyword evidence="5" id="KW-0804">Transcription</keyword>
<name>A0A3M9M782_9MICO</name>
<dbReference type="SUPFAM" id="SSF46785">
    <property type="entry name" value="Winged helix' DNA-binding domain"/>
    <property type="match status" value="1"/>
</dbReference>
<feature type="domain" description="HTH gntR-type" evidence="6">
    <location>
        <begin position="11"/>
        <end position="79"/>
    </location>
</feature>
<evidence type="ECO:0000313" key="7">
    <source>
        <dbReference type="EMBL" id="RNI21382.1"/>
    </source>
</evidence>
<dbReference type="Pfam" id="PF00155">
    <property type="entry name" value="Aminotran_1_2"/>
    <property type="match status" value="1"/>
</dbReference>
<dbReference type="InterPro" id="IPR000524">
    <property type="entry name" value="Tscrpt_reg_HTH_GntR"/>
</dbReference>
<dbReference type="GO" id="GO:0003677">
    <property type="term" value="F:DNA binding"/>
    <property type="evidence" value="ECO:0007669"/>
    <property type="project" value="UniProtKB-KW"/>
</dbReference>
<keyword evidence="4" id="KW-0238">DNA-binding</keyword>
<evidence type="ECO:0000256" key="3">
    <source>
        <dbReference type="ARBA" id="ARBA00023015"/>
    </source>
</evidence>
<dbReference type="Gene3D" id="1.10.10.10">
    <property type="entry name" value="Winged helix-like DNA-binding domain superfamily/Winged helix DNA-binding domain"/>
    <property type="match status" value="1"/>
</dbReference>
<keyword evidence="7" id="KW-0032">Aminotransferase</keyword>
<dbReference type="SMART" id="SM00345">
    <property type="entry name" value="HTH_GNTR"/>
    <property type="match status" value="1"/>
</dbReference>
<protein>
    <submittedName>
        <fullName evidence="7">Aminotransferase class I/II-fold pyridoxal phosphate-dependent enzyme</fullName>
    </submittedName>
</protein>
<dbReference type="InterPro" id="IPR015421">
    <property type="entry name" value="PyrdxlP-dep_Trfase_major"/>
</dbReference>
<dbReference type="RefSeq" id="WP_123271698.1">
    <property type="nucleotide sequence ID" value="NZ_RJJQ01000011.1"/>
</dbReference>
<dbReference type="CDD" id="cd00609">
    <property type="entry name" value="AAT_like"/>
    <property type="match status" value="1"/>
</dbReference>
<dbReference type="GO" id="GO:0008483">
    <property type="term" value="F:transaminase activity"/>
    <property type="evidence" value="ECO:0007669"/>
    <property type="project" value="UniProtKB-KW"/>
</dbReference>
<dbReference type="PROSITE" id="PS50949">
    <property type="entry name" value="HTH_GNTR"/>
    <property type="match status" value="1"/>
</dbReference>
<evidence type="ECO:0000313" key="8">
    <source>
        <dbReference type="Proteomes" id="UP000271678"/>
    </source>
</evidence>
<dbReference type="Pfam" id="PF00392">
    <property type="entry name" value="GntR"/>
    <property type="match status" value="1"/>
</dbReference>
<proteinExistence type="inferred from homology"/>
<evidence type="ECO:0000256" key="2">
    <source>
        <dbReference type="ARBA" id="ARBA00022898"/>
    </source>
</evidence>
<dbReference type="SUPFAM" id="SSF53383">
    <property type="entry name" value="PLP-dependent transferases"/>
    <property type="match status" value="1"/>
</dbReference>
<keyword evidence="2" id="KW-0663">Pyridoxal phosphate</keyword>
<comment type="similarity">
    <text evidence="1">In the C-terminal section; belongs to the class-I pyridoxal-phosphate-dependent aminotransferase family.</text>
</comment>
<organism evidence="7 8">
    <name type="scientific">Flexivirga caeni</name>
    <dbReference type="NCBI Taxonomy" id="2294115"/>
    <lineage>
        <taxon>Bacteria</taxon>
        <taxon>Bacillati</taxon>
        <taxon>Actinomycetota</taxon>
        <taxon>Actinomycetes</taxon>
        <taxon>Micrococcales</taxon>
        <taxon>Dermacoccaceae</taxon>
        <taxon>Flexivirga</taxon>
    </lineage>
</organism>
<evidence type="ECO:0000256" key="4">
    <source>
        <dbReference type="ARBA" id="ARBA00023125"/>
    </source>
</evidence>
<gene>
    <name evidence="7" type="ORF">EFY87_11965</name>
</gene>
<dbReference type="PANTHER" id="PTHR46577:SF1">
    <property type="entry name" value="HTH-TYPE TRANSCRIPTIONAL REGULATORY PROTEIN GABR"/>
    <property type="match status" value="1"/>
</dbReference>
<dbReference type="OrthoDB" id="4336542at2"/>
<dbReference type="InterPro" id="IPR036388">
    <property type="entry name" value="WH-like_DNA-bd_sf"/>
</dbReference>
<dbReference type="GO" id="GO:0003700">
    <property type="term" value="F:DNA-binding transcription factor activity"/>
    <property type="evidence" value="ECO:0007669"/>
    <property type="project" value="InterPro"/>
</dbReference>
<dbReference type="Proteomes" id="UP000271678">
    <property type="component" value="Unassembled WGS sequence"/>
</dbReference>
<dbReference type="InterPro" id="IPR004839">
    <property type="entry name" value="Aminotransferase_I/II_large"/>
</dbReference>
<dbReference type="InterPro" id="IPR036390">
    <property type="entry name" value="WH_DNA-bd_sf"/>
</dbReference>
<evidence type="ECO:0000256" key="5">
    <source>
        <dbReference type="ARBA" id="ARBA00023163"/>
    </source>
</evidence>
<evidence type="ECO:0000256" key="1">
    <source>
        <dbReference type="ARBA" id="ARBA00005384"/>
    </source>
</evidence>
<reference evidence="7 8" key="1">
    <citation type="submission" date="2018-11" db="EMBL/GenBank/DDBJ databases">
        <title>Draft genome of Simplicispira Flexivirga sp. BO-16.</title>
        <authorList>
            <person name="Im W.T."/>
        </authorList>
    </citation>
    <scope>NUCLEOTIDE SEQUENCE [LARGE SCALE GENOMIC DNA]</scope>
    <source>
        <strain evidence="7 8">BO-16</strain>
    </source>
</reference>
<keyword evidence="3" id="KW-0805">Transcription regulation</keyword>
<comment type="caution">
    <text evidence="7">The sequence shown here is derived from an EMBL/GenBank/DDBJ whole genome shotgun (WGS) entry which is preliminary data.</text>
</comment>
<dbReference type="GO" id="GO:0030170">
    <property type="term" value="F:pyridoxal phosphate binding"/>
    <property type="evidence" value="ECO:0007669"/>
    <property type="project" value="InterPro"/>
</dbReference>
<keyword evidence="7" id="KW-0808">Transferase</keyword>
<accession>A0A3M9M782</accession>
<dbReference type="InterPro" id="IPR051446">
    <property type="entry name" value="HTH_trans_reg/aminotransferase"/>
</dbReference>
<sequence>MIQLIAAQLSEPTSRGLADAVGRAVAAGSLTAGTKLPPIRQVADQLALSPTTVSSAWAALRRAGTIRTDGRRGSFIAEPRGGLAGRRYQHAIGSPVQFALDLSTGVPDPHLLPSLAAGVRAMGEAPAPHSYLDDPVVPELADCIRSTWSYSPERLTIVDGATDGLESILRLLGSYGARVAVENPAFPPFLDLLDQGGMQPIPVGFDTHGPLPGQLATAVDAGASIFIYQPRGQNPTGVSLTAARAAELAYVLSGTAVTVIEDDSLDGIAAGAAISLGTHLPGQVLHLRSFSKAYGPDLRIAAVGGPARWIVALERQRQLGQGWTSRLLQRLLLGLLTSPTSQHEVAAARDTYAERRRHLVESLRSAGVAVGGDDGINLWVPVLDEVAALQSLAAGGIGAAPGSPFQLDAPAAPQHIRVTVGLVSERREDVARALVAAATAGGLISR</sequence>